<dbReference type="PANTHER" id="PTHR30146">
    <property type="entry name" value="LACI-RELATED TRANSCRIPTIONAL REPRESSOR"/>
    <property type="match status" value="1"/>
</dbReference>
<dbReference type="PROSITE" id="PS50932">
    <property type="entry name" value="HTH_LACI_2"/>
    <property type="match status" value="1"/>
</dbReference>
<dbReference type="SMART" id="SM00354">
    <property type="entry name" value="HTH_LACI"/>
    <property type="match status" value="1"/>
</dbReference>
<evidence type="ECO:0000313" key="5">
    <source>
        <dbReference type="EMBL" id="HIS30760.1"/>
    </source>
</evidence>
<evidence type="ECO:0000256" key="1">
    <source>
        <dbReference type="ARBA" id="ARBA00023015"/>
    </source>
</evidence>
<keyword evidence="3" id="KW-0804">Transcription</keyword>
<dbReference type="Gene3D" id="3.40.50.2300">
    <property type="match status" value="2"/>
</dbReference>
<protein>
    <submittedName>
        <fullName evidence="5">LacI family DNA-binding transcriptional regulator</fullName>
    </submittedName>
</protein>
<feature type="domain" description="HTH lacI-type" evidence="4">
    <location>
        <begin position="3"/>
        <end position="47"/>
    </location>
</feature>
<reference evidence="5" key="1">
    <citation type="submission" date="2020-10" db="EMBL/GenBank/DDBJ databases">
        <authorList>
            <person name="Gilroy R."/>
        </authorList>
    </citation>
    <scope>NUCLEOTIDE SEQUENCE</scope>
    <source>
        <strain evidence="5">CHK190-19873</strain>
    </source>
</reference>
<dbReference type="Pfam" id="PF13377">
    <property type="entry name" value="Peripla_BP_3"/>
    <property type="match status" value="1"/>
</dbReference>
<dbReference type="InterPro" id="IPR046335">
    <property type="entry name" value="LacI/GalR-like_sensor"/>
</dbReference>
<keyword evidence="1" id="KW-0805">Transcription regulation</keyword>
<organism evidence="5 6">
    <name type="scientific">Candidatus Limivivens intestinipullorum</name>
    <dbReference type="NCBI Taxonomy" id="2840858"/>
    <lineage>
        <taxon>Bacteria</taxon>
        <taxon>Bacillati</taxon>
        <taxon>Bacillota</taxon>
        <taxon>Clostridia</taxon>
        <taxon>Lachnospirales</taxon>
        <taxon>Lachnospiraceae</taxon>
        <taxon>Lachnospiraceae incertae sedis</taxon>
        <taxon>Candidatus Limivivens</taxon>
    </lineage>
</organism>
<evidence type="ECO:0000256" key="3">
    <source>
        <dbReference type="ARBA" id="ARBA00023163"/>
    </source>
</evidence>
<dbReference type="AlphaFoldDB" id="A0A9D1ER74"/>
<dbReference type="InterPro" id="IPR028082">
    <property type="entry name" value="Peripla_BP_I"/>
</dbReference>
<dbReference type="PANTHER" id="PTHR30146:SF109">
    <property type="entry name" value="HTH-TYPE TRANSCRIPTIONAL REGULATOR GALS"/>
    <property type="match status" value="1"/>
</dbReference>
<dbReference type="GO" id="GO:0000976">
    <property type="term" value="F:transcription cis-regulatory region binding"/>
    <property type="evidence" value="ECO:0007669"/>
    <property type="project" value="TreeGrafter"/>
</dbReference>
<dbReference type="InterPro" id="IPR000843">
    <property type="entry name" value="HTH_LacI"/>
</dbReference>
<evidence type="ECO:0000259" key="4">
    <source>
        <dbReference type="PROSITE" id="PS50932"/>
    </source>
</evidence>
<dbReference type="Proteomes" id="UP000823935">
    <property type="component" value="Unassembled WGS sequence"/>
</dbReference>
<accession>A0A9D1ER74</accession>
<evidence type="ECO:0000256" key="2">
    <source>
        <dbReference type="ARBA" id="ARBA00023125"/>
    </source>
</evidence>
<dbReference type="InterPro" id="IPR010982">
    <property type="entry name" value="Lambda_DNA-bd_dom_sf"/>
</dbReference>
<dbReference type="Pfam" id="PF00356">
    <property type="entry name" value="LacI"/>
    <property type="match status" value="1"/>
</dbReference>
<comment type="caution">
    <text evidence="5">The sequence shown here is derived from an EMBL/GenBank/DDBJ whole genome shotgun (WGS) entry which is preliminary data.</text>
</comment>
<proteinExistence type="predicted"/>
<reference evidence="5" key="2">
    <citation type="journal article" date="2021" name="PeerJ">
        <title>Extensive microbial diversity within the chicken gut microbiome revealed by metagenomics and culture.</title>
        <authorList>
            <person name="Gilroy R."/>
            <person name="Ravi A."/>
            <person name="Getino M."/>
            <person name="Pursley I."/>
            <person name="Horton D.L."/>
            <person name="Alikhan N.F."/>
            <person name="Baker D."/>
            <person name="Gharbi K."/>
            <person name="Hall N."/>
            <person name="Watson M."/>
            <person name="Adriaenssens E.M."/>
            <person name="Foster-Nyarko E."/>
            <person name="Jarju S."/>
            <person name="Secka A."/>
            <person name="Antonio M."/>
            <person name="Oren A."/>
            <person name="Chaudhuri R.R."/>
            <person name="La Ragione R."/>
            <person name="Hildebrand F."/>
            <person name="Pallen M.J."/>
        </authorList>
    </citation>
    <scope>NUCLEOTIDE SEQUENCE</scope>
    <source>
        <strain evidence="5">CHK190-19873</strain>
    </source>
</reference>
<sequence length="351" mass="39675">MSMKVKDLAALLNVSSATVSLVLNNKPGLSDATRNRVRNQIIALGYQDMLSNEPKSEKRDDRNLLFIVYRMRGANAAGTPYFSQLYADIIEGVESQVSKKGYNLMVSYMDQDNLQREAAQIRNRSAAGILLLATEMSGEQIELFLDLGIPMVVIDNYMDSKDFDCVTINNEQGVFEAVSYFLKTGHQEIGYLHVQNNANNFTERYFGYLRAAQRFGLRVVPDNIIEVVTEQGGEAVYLELKKQFEKRKHIPEALFADNDIIAFYAIRVLRELGYRIPEDISLIGFDNMMLSEITEPPLTTVQIPKYKIGVLAVNALVDKLNEQTDGFMKTEVKTKLIVRQSVYVRGANIKN</sequence>
<dbReference type="Gene3D" id="1.10.260.40">
    <property type="entry name" value="lambda repressor-like DNA-binding domains"/>
    <property type="match status" value="1"/>
</dbReference>
<keyword evidence="2 5" id="KW-0238">DNA-binding</keyword>
<dbReference type="SUPFAM" id="SSF47413">
    <property type="entry name" value="lambda repressor-like DNA-binding domains"/>
    <property type="match status" value="1"/>
</dbReference>
<dbReference type="SUPFAM" id="SSF53822">
    <property type="entry name" value="Periplasmic binding protein-like I"/>
    <property type="match status" value="1"/>
</dbReference>
<dbReference type="CDD" id="cd01392">
    <property type="entry name" value="HTH_LacI"/>
    <property type="match status" value="1"/>
</dbReference>
<dbReference type="EMBL" id="DVIQ01000023">
    <property type="protein sequence ID" value="HIS30760.1"/>
    <property type="molecule type" value="Genomic_DNA"/>
</dbReference>
<gene>
    <name evidence="5" type="ORF">IAB44_04305</name>
</gene>
<evidence type="ECO:0000313" key="6">
    <source>
        <dbReference type="Proteomes" id="UP000823935"/>
    </source>
</evidence>
<name>A0A9D1ER74_9FIRM</name>
<dbReference type="GO" id="GO:0003700">
    <property type="term" value="F:DNA-binding transcription factor activity"/>
    <property type="evidence" value="ECO:0007669"/>
    <property type="project" value="TreeGrafter"/>
</dbReference>